<dbReference type="InterPro" id="IPR027417">
    <property type="entry name" value="P-loop_NTPase"/>
</dbReference>
<reference evidence="4" key="1">
    <citation type="journal article" date="2021" name="Nat. Commun.">
        <title>Genetic determinants of endophytism in the Arabidopsis root mycobiome.</title>
        <authorList>
            <person name="Mesny F."/>
            <person name="Miyauchi S."/>
            <person name="Thiergart T."/>
            <person name="Pickel B."/>
            <person name="Atanasova L."/>
            <person name="Karlsson M."/>
            <person name="Huettel B."/>
            <person name="Barry K.W."/>
            <person name="Haridas S."/>
            <person name="Chen C."/>
            <person name="Bauer D."/>
            <person name="Andreopoulos W."/>
            <person name="Pangilinan J."/>
            <person name="LaButti K."/>
            <person name="Riley R."/>
            <person name="Lipzen A."/>
            <person name="Clum A."/>
            <person name="Drula E."/>
            <person name="Henrissat B."/>
            <person name="Kohler A."/>
            <person name="Grigoriev I.V."/>
            <person name="Martin F.M."/>
            <person name="Hacquard S."/>
        </authorList>
    </citation>
    <scope>NUCLEOTIDE SEQUENCE</scope>
    <source>
        <strain evidence="4">MPI-CAGE-CH-0243</strain>
    </source>
</reference>
<dbReference type="Gene3D" id="3.40.50.300">
    <property type="entry name" value="P-loop containing nucleotide triphosphate hydrolases"/>
    <property type="match status" value="1"/>
</dbReference>
<dbReference type="Proteomes" id="UP000700596">
    <property type="component" value="Unassembled WGS sequence"/>
</dbReference>
<feature type="domain" description="DUF7791" evidence="3">
    <location>
        <begin position="570"/>
        <end position="695"/>
    </location>
</feature>
<gene>
    <name evidence="4" type="ORF">B0J11DRAFT_25033</name>
</gene>
<evidence type="ECO:0000256" key="1">
    <source>
        <dbReference type="ARBA" id="ARBA00022737"/>
    </source>
</evidence>
<feature type="domain" description="Nephrocystin 3-like N-terminal" evidence="2">
    <location>
        <begin position="247"/>
        <end position="437"/>
    </location>
</feature>
<evidence type="ECO:0000313" key="4">
    <source>
        <dbReference type="EMBL" id="KAH7138816.1"/>
    </source>
</evidence>
<dbReference type="AlphaFoldDB" id="A0A9P9EKP7"/>
<comment type="caution">
    <text evidence="4">The sequence shown here is derived from an EMBL/GenBank/DDBJ whole genome shotgun (WGS) entry which is preliminary data.</text>
</comment>
<evidence type="ECO:0000259" key="3">
    <source>
        <dbReference type="Pfam" id="PF25053"/>
    </source>
</evidence>
<dbReference type="PANTHER" id="PTHR10039">
    <property type="entry name" value="AMELOGENIN"/>
    <property type="match status" value="1"/>
</dbReference>
<dbReference type="InterPro" id="IPR056693">
    <property type="entry name" value="DUF7791"/>
</dbReference>
<accession>A0A9P9EKP7</accession>
<dbReference type="OrthoDB" id="443402at2759"/>
<protein>
    <recommendedName>
        <fullName evidence="6">NACHT domain-containing protein</fullName>
    </recommendedName>
</protein>
<dbReference type="PANTHER" id="PTHR10039:SF5">
    <property type="entry name" value="NACHT DOMAIN-CONTAINING PROTEIN"/>
    <property type="match status" value="1"/>
</dbReference>
<organism evidence="4 5">
    <name type="scientific">Dendryphion nanum</name>
    <dbReference type="NCBI Taxonomy" id="256645"/>
    <lineage>
        <taxon>Eukaryota</taxon>
        <taxon>Fungi</taxon>
        <taxon>Dikarya</taxon>
        <taxon>Ascomycota</taxon>
        <taxon>Pezizomycotina</taxon>
        <taxon>Dothideomycetes</taxon>
        <taxon>Pleosporomycetidae</taxon>
        <taxon>Pleosporales</taxon>
        <taxon>Torulaceae</taxon>
        <taxon>Dendryphion</taxon>
    </lineage>
</organism>
<dbReference type="SUPFAM" id="SSF52540">
    <property type="entry name" value="P-loop containing nucleoside triphosphate hydrolases"/>
    <property type="match status" value="1"/>
</dbReference>
<dbReference type="EMBL" id="JAGMWT010000001">
    <property type="protein sequence ID" value="KAH7138816.1"/>
    <property type="molecule type" value="Genomic_DNA"/>
</dbReference>
<name>A0A9P9EKP7_9PLEO</name>
<dbReference type="Pfam" id="PF25053">
    <property type="entry name" value="DUF7791"/>
    <property type="match status" value="1"/>
</dbReference>
<sequence>MKALPVVGLASSIIQVVDFSVRITKKDNQIYQPPEGELVENTSILQNVANNLYRLSLKLDQNDLKKLSTDPKRPKLSEAAEQILKLGEEAKELTATLIDAVLQAQSRGTAADPKWQTVREALSTVWKKKEITGIKKKFKHVRKEVDSVLLVALRQYLDQSAETGLPVFSEEDGRIHHVEKWQNDAMDAVHANDLKAKNKKNVEEFAKQVDLLIQAEKDAVFCDDIFQSLRFTAMDDRFQSIPSALDGTFNWFLEEPKLNASGTNFMEWLSNTNGKNLFWITGKPGAGKSVLIKHLYRNPLIFPSLEKWSGASPGIIAGFSFWSSGTELQRSSEGMLRSLLYESLQDMIYGPLQKDPGIIQWLFSDRWEQFSSYGGGMHNLTFQDLRRAFELMISDITKKFLFVIDGLDELEEYPEAAVDLLTSSAKRNNVKICTSSRDSPEFQTAFADRPTLELDLRTNNDIQTYVSHALSEDEKWVKICTNHSEEALEQEIIGGLVKKSSGVFLWASLSTEFLLRSVTEADDISSLQDHLNTLPSDLDALIAHIFFSLDQTDLDQAARLFRLVDTHGYPSLLNLSFAFDSTAQATLAADIRPLRTTEITKRVESLSSLLKNQCKSFLTIFEASPSATADTVTDPDDLVSRLRVNYSHRCIRDFLHSPAPSDQIHNATTRSSFNSNESWANASLWALKTLEPHQRSRDETTLPLWNDLAWCIEYALRLEASDKKVRVTYLDEVGRAAIAERRERIRNNETDLPEGVVAETFLDLAVWLNLVGYVSIKAKTAERKEIKHAIDYYRVVRKRIGNGGEKKWVEGRTTLGKKYETPAPELHQLLEYYAKPMRMMTPKPFVEIPEGV</sequence>
<evidence type="ECO:0000313" key="5">
    <source>
        <dbReference type="Proteomes" id="UP000700596"/>
    </source>
</evidence>
<dbReference type="Pfam" id="PF24883">
    <property type="entry name" value="NPHP3_N"/>
    <property type="match status" value="1"/>
</dbReference>
<keyword evidence="1" id="KW-0677">Repeat</keyword>
<dbReference type="InterPro" id="IPR056884">
    <property type="entry name" value="NPHP3-like_N"/>
</dbReference>
<proteinExistence type="predicted"/>
<evidence type="ECO:0008006" key="6">
    <source>
        <dbReference type="Google" id="ProtNLM"/>
    </source>
</evidence>
<evidence type="ECO:0000259" key="2">
    <source>
        <dbReference type="Pfam" id="PF24883"/>
    </source>
</evidence>
<keyword evidence="5" id="KW-1185">Reference proteome</keyword>